<dbReference type="Gene3D" id="2.160.20.60">
    <property type="entry name" value="Glutamate synthase, alpha subunit, C-terminal domain"/>
    <property type="match status" value="1"/>
</dbReference>
<dbReference type="SUPFAM" id="SSF69336">
    <property type="entry name" value="Alpha subunit of glutamate synthase, C-terminal domain"/>
    <property type="match status" value="1"/>
</dbReference>
<evidence type="ECO:0008006" key="3">
    <source>
        <dbReference type="Google" id="ProtNLM"/>
    </source>
</evidence>
<dbReference type="EMBL" id="CAJHIS010000015">
    <property type="protein sequence ID" value="CAD6493829.1"/>
    <property type="molecule type" value="Genomic_DNA"/>
</dbReference>
<comment type="caution">
    <text evidence="1">The sequence shown here is derived from an EMBL/GenBank/DDBJ whole genome shotgun (WGS) entry which is preliminary data.</text>
</comment>
<proteinExistence type="predicted"/>
<reference evidence="1" key="1">
    <citation type="submission" date="2020-10" db="EMBL/GenBank/DDBJ databases">
        <authorList>
            <person name="Hahn C.J."/>
            <person name="Laso-Perez R."/>
            <person name="Vulcano F."/>
            <person name="Vaziourakis K.-M."/>
            <person name="Stokke R."/>
            <person name="Steen I.H."/>
            <person name="Teske A."/>
            <person name="Boetius A."/>
            <person name="Liebeke M."/>
            <person name="Amann R."/>
            <person name="Knittel K."/>
        </authorList>
    </citation>
    <scope>NUCLEOTIDE SEQUENCE</scope>
    <source>
        <strain evidence="1">Gfbio:e3339647-f889-4370-9287-4fb5cb688e4c:AG392D22_GoMArc1</strain>
    </source>
</reference>
<evidence type="ECO:0000313" key="2">
    <source>
        <dbReference type="Proteomes" id="UP000634805"/>
    </source>
</evidence>
<evidence type="ECO:0000313" key="1">
    <source>
        <dbReference type="EMBL" id="CAD6493829.1"/>
    </source>
</evidence>
<name>A0A811TEE9_9EURY</name>
<organism evidence="1 2">
    <name type="scientific">Candidatus Argoarchaeum ethanivorans</name>
    <dbReference type="NCBI Taxonomy" id="2608793"/>
    <lineage>
        <taxon>Archaea</taxon>
        <taxon>Methanobacteriati</taxon>
        <taxon>Methanobacteriota</taxon>
        <taxon>Stenosarchaea group</taxon>
        <taxon>Methanomicrobia</taxon>
        <taxon>Methanosarcinales</taxon>
        <taxon>Methanosarcinales incertae sedis</taxon>
        <taxon>GOM Arc I cluster</taxon>
        <taxon>Candidatus Argoarchaeum</taxon>
    </lineage>
</organism>
<sequence>MNFEDLVDKLEFIKKKEVHELAPRDTQELREIIHSAKPKDEWAERMVLGYLTTICAEYMYPDPLIIEKKLDFIGTELEKGHIIVRGDAGNGSGTAMRGGKITIEGIAGENTCKSMLGGELEAETIESLANTLHGAVKAKKINKIEKKQGADIYINGKKYKKGFFTQFH</sequence>
<dbReference type="GO" id="GO:0016491">
    <property type="term" value="F:oxidoreductase activity"/>
    <property type="evidence" value="ECO:0007669"/>
    <property type="project" value="InterPro"/>
</dbReference>
<protein>
    <recommendedName>
        <fullName evidence="3">Glutamate synthase alpha subunit C-terminal domain-containing protein</fullName>
    </recommendedName>
</protein>
<dbReference type="AlphaFoldDB" id="A0A811TEE9"/>
<dbReference type="InterPro" id="IPR036485">
    <property type="entry name" value="Glu_synth_asu_C_sf"/>
</dbReference>
<dbReference type="Proteomes" id="UP000634805">
    <property type="component" value="Unassembled WGS sequence"/>
</dbReference>
<accession>A0A811TEE9</accession>
<gene>
    <name evidence="1" type="ORF">EMLJLAPB_00637</name>
</gene>